<reference evidence="2" key="1">
    <citation type="submission" date="2011-03" db="EMBL/GenBank/DDBJ databases">
        <title>Version 3 of the genome sequence of Otolemur garnettii (Bushbaby).</title>
        <authorList>
            <consortium name="The Broad Institute Genome Sequencing Platform"/>
            <person name="Di Palma F."/>
            <person name="Johnson J."/>
            <person name="Lander E.S."/>
            <person name="Lindblad-Toh K."/>
            <person name="Jaffe D.B."/>
            <person name="Gnerre S."/>
            <person name="MacCallum I."/>
            <person name="Przybylski D."/>
            <person name="Ribeiro F.J."/>
            <person name="Burton J.N."/>
            <person name="Walker B.J."/>
            <person name="Sharpe T."/>
            <person name="Hall G."/>
        </authorList>
    </citation>
    <scope>NUCLEOTIDE SEQUENCE [LARGE SCALE GENOMIC DNA]</scope>
</reference>
<dbReference type="Ensembl" id="ENSOGAT00000025836.1">
    <property type="protein sequence ID" value="ENSOGAP00000019098.1"/>
    <property type="gene ID" value="ENSOGAG00000030764.1"/>
</dbReference>
<dbReference type="HOGENOM" id="CLU_221716_0_0_1"/>
<reference evidence="1" key="3">
    <citation type="submission" date="2025-09" db="UniProtKB">
        <authorList>
            <consortium name="Ensembl"/>
        </authorList>
    </citation>
    <scope>IDENTIFICATION</scope>
</reference>
<dbReference type="Proteomes" id="UP000005225">
    <property type="component" value="Unassembled WGS sequence"/>
</dbReference>
<evidence type="ECO:0000313" key="1">
    <source>
        <dbReference type="Ensembl" id="ENSOGAP00000019098.1"/>
    </source>
</evidence>
<dbReference type="InParanoid" id="H0XSK6"/>
<sequence>DILQHYHPIVGLLQVGSEHGPEEAALS</sequence>
<proteinExistence type="predicted"/>
<dbReference type="EMBL" id="AAQR03002932">
    <property type="status" value="NOT_ANNOTATED_CDS"/>
    <property type="molecule type" value="Genomic_DNA"/>
</dbReference>
<reference evidence="1" key="2">
    <citation type="submission" date="2025-08" db="UniProtKB">
        <authorList>
            <consortium name="Ensembl"/>
        </authorList>
    </citation>
    <scope>IDENTIFICATION</scope>
</reference>
<dbReference type="eggNOG" id="ENOG502TCSG">
    <property type="taxonomic scope" value="Eukaryota"/>
</dbReference>
<name>H0XSK6_OTOGA</name>
<protein>
    <submittedName>
        <fullName evidence="1">Uncharacterized protein</fullName>
    </submittedName>
</protein>
<dbReference type="AlphaFoldDB" id="H0XSK6"/>
<accession>H0XSK6</accession>
<evidence type="ECO:0000313" key="2">
    <source>
        <dbReference type="Proteomes" id="UP000005225"/>
    </source>
</evidence>
<keyword evidence="2" id="KW-1185">Reference proteome</keyword>
<organism evidence="1 2">
    <name type="scientific">Otolemur garnettii</name>
    <name type="common">Small-eared galago</name>
    <name type="synonym">Garnett's greater bushbaby</name>
    <dbReference type="NCBI Taxonomy" id="30611"/>
    <lineage>
        <taxon>Eukaryota</taxon>
        <taxon>Metazoa</taxon>
        <taxon>Chordata</taxon>
        <taxon>Craniata</taxon>
        <taxon>Vertebrata</taxon>
        <taxon>Euteleostomi</taxon>
        <taxon>Mammalia</taxon>
        <taxon>Eutheria</taxon>
        <taxon>Euarchontoglires</taxon>
        <taxon>Primates</taxon>
        <taxon>Strepsirrhini</taxon>
        <taxon>Lorisiformes</taxon>
        <taxon>Galagidae</taxon>
        <taxon>Otolemur</taxon>
    </lineage>
</organism>